<dbReference type="InterPro" id="IPR034035">
    <property type="entry name" value="Astacin-like_dom"/>
</dbReference>
<keyword evidence="3 11" id="KW-0732">Signal</keyword>
<evidence type="ECO:0000256" key="11">
    <source>
        <dbReference type="RuleBase" id="RU361183"/>
    </source>
</evidence>
<keyword evidence="8" id="KW-1015">Disulfide bond</keyword>
<feature type="region of interest" description="Disordered" evidence="12">
    <location>
        <begin position="544"/>
        <end position="565"/>
    </location>
</feature>
<dbReference type="GO" id="GO:0004222">
    <property type="term" value="F:metalloendopeptidase activity"/>
    <property type="evidence" value="ECO:0007669"/>
    <property type="project" value="UniProtKB-UniRule"/>
</dbReference>
<dbReference type="InterPro" id="IPR000884">
    <property type="entry name" value="TSP1_rpt"/>
</dbReference>
<accession>A0AA35RPN6</accession>
<feature type="binding site" evidence="10">
    <location>
        <position position="182"/>
    </location>
    <ligand>
        <name>Zn(2+)</name>
        <dbReference type="ChEBI" id="CHEBI:29105"/>
        <note>catalytic</note>
    </ligand>
</feature>
<evidence type="ECO:0000256" key="5">
    <source>
        <dbReference type="ARBA" id="ARBA00022833"/>
    </source>
</evidence>
<organism evidence="14 15">
    <name type="scientific">Geodia barretti</name>
    <name type="common">Barrett's horny sponge</name>
    <dbReference type="NCBI Taxonomy" id="519541"/>
    <lineage>
        <taxon>Eukaryota</taxon>
        <taxon>Metazoa</taxon>
        <taxon>Porifera</taxon>
        <taxon>Demospongiae</taxon>
        <taxon>Heteroscleromorpha</taxon>
        <taxon>Tetractinellida</taxon>
        <taxon>Astrophorina</taxon>
        <taxon>Geodiidae</taxon>
        <taxon>Geodia</taxon>
    </lineage>
</organism>
<dbReference type="PANTHER" id="PTHR10127">
    <property type="entry name" value="DISCOIDIN, CUB, EGF, LAMININ , AND ZINC METALLOPROTEASE DOMAIN CONTAINING"/>
    <property type="match status" value="1"/>
</dbReference>
<evidence type="ECO:0000256" key="1">
    <source>
        <dbReference type="ARBA" id="ARBA00022670"/>
    </source>
</evidence>
<dbReference type="AlphaFoldDB" id="A0AA35RPN6"/>
<feature type="domain" description="Peptidase M12A" evidence="13">
    <location>
        <begin position="87"/>
        <end position="282"/>
    </location>
</feature>
<feature type="active site" evidence="10">
    <location>
        <position position="179"/>
    </location>
</feature>
<comment type="caution">
    <text evidence="10">Lacks conserved residue(s) required for the propagation of feature annotation.</text>
</comment>
<dbReference type="InterPro" id="IPR006026">
    <property type="entry name" value="Peptidase_Metallo"/>
</dbReference>
<dbReference type="PROSITE" id="PS50092">
    <property type="entry name" value="TSP1"/>
    <property type="match status" value="3"/>
</dbReference>
<dbReference type="SMART" id="SM00209">
    <property type="entry name" value="TSP1"/>
    <property type="match status" value="3"/>
</dbReference>
<dbReference type="EC" id="3.4.24.-" evidence="11"/>
<dbReference type="Pfam" id="PF00090">
    <property type="entry name" value="TSP_1"/>
    <property type="match status" value="3"/>
</dbReference>
<dbReference type="SMART" id="SM00235">
    <property type="entry name" value="ZnMc"/>
    <property type="match status" value="1"/>
</dbReference>
<dbReference type="Gene3D" id="3.40.390.10">
    <property type="entry name" value="Collagenase (Catalytic Domain)"/>
    <property type="match status" value="1"/>
</dbReference>
<protein>
    <recommendedName>
        <fullName evidence="11">Metalloendopeptidase</fullName>
        <ecNumber evidence="11">3.4.24.-</ecNumber>
    </recommendedName>
</protein>
<keyword evidence="1 10" id="KW-0645">Protease</keyword>
<proteinExistence type="predicted"/>
<dbReference type="SUPFAM" id="SSF82895">
    <property type="entry name" value="TSP-1 type 1 repeat"/>
    <property type="match status" value="3"/>
</dbReference>
<evidence type="ECO:0000313" key="14">
    <source>
        <dbReference type="EMBL" id="CAI8013967.1"/>
    </source>
</evidence>
<reference evidence="14" key="1">
    <citation type="submission" date="2023-03" db="EMBL/GenBank/DDBJ databases">
        <authorList>
            <person name="Steffen K."/>
            <person name="Cardenas P."/>
        </authorList>
    </citation>
    <scope>NUCLEOTIDE SEQUENCE</scope>
</reference>
<dbReference type="FunFam" id="2.20.100.10:FF:000001">
    <property type="entry name" value="semaphorin-5A isoform X1"/>
    <property type="match status" value="2"/>
</dbReference>
<evidence type="ECO:0000256" key="6">
    <source>
        <dbReference type="ARBA" id="ARBA00023049"/>
    </source>
</evidence>
<dbReference type="CDD" id="cd04280">
    <property type="entry name" value="ZnMc_astacin_like"/>
    <property type="match status" value="1"/>
</dbReference>
<dbReference type="InterPro" id="IPR036383">
    <property type="entry name" value="TSP1_rpt_sf"/>
</dbReference>
<feature type="chain" id="PRO_5041489843" description="Metalloendopeptidase" evidence="11">
    <location>
        <begin position="21"/>
        <end position="585"/>
    </location>
</feature>
<feature type="signal peptide" evidence="11">
    <location>
        <begin position="1"/>
        <end position="20"/>
    </location>
</feature>
<evidence type="ECO:0000256" key="12">
    <source>
        <dbReference type="SAM" id="MobiDB-lite"/>
    </source>
</evidence>
<feature type="binding site" evidence="10">
    <location>
        <position position="178"/>
    </location>
    <ligand>
        <name>Zn(2+)</name>
        <dbReference type="ChEBI" id="CHEBI:29105"/>
        <note>catalytic</note>
    </ligand>
</feature>
<evidence type="ECO:0000259" key="13">
    <source>
        <dbReference type="PROSITE" id="PS51864"/>
    </source>
</evidence>
<sequence>MATIIFQLLAALMVPCILRAEPAAMAVETGSDDAESYLDDPEPPMSEQLINTMTEAPDLYEGDIILDPDLRETIEGLGMLESERARRAITLSESRRWPDGKVPYVISSSLGSKARSAIEAAVRDYAAQTCIQLYPRGSERDYIHFYKDRGCFSSVGRVGGGQRISIGVGCEYKGIVMHEIFHALGRWHEQSRPDRDAYVTIKYDNIKNGVETNFMRLGSELVKTQGVQYDYRSIMHYSGYAFSRNGRPTIEPKDRSVKSSSLGQRVGFSSRDIQHVLALYCTAEEASWGTWGSWTSCSRTCNGGIRSRQRSCEGGTTCIGSNIEEQTCNSQACQVAAQWSAWSSWSGCSASCGGGRQARNRRCLNGNTCAGNTVEYRSCNTQACQVAQGTWSLWSSWSSCSASCGGATQTRARQCLSEPCEGPTSQHRTCNTQQCPRESVGLRHEGCYRVLSGNGLFLLEGRTSELKDNPFRRTEPVPKCARAATQNSFSIIGVSAGYCISGNERLSDFTEVASNLCKDGRGAYGRGLFHMDVYTITDRSVFRDDSQPQSDEANGQESTPTSGTSDFRTSTLTFFIITTLIMIFI</sequence>
<feature type="binding site" evidence="10">
    <location>
        <position position="188"/>
    </location>
    <ligand>
        <name>Zn(2+)</name>
        <dbReference type="ChEBI" id="CHEBI:29105"/>
        <note>catalytic</note>
    </ligand>
</feature>
<dbReference type="SUPFAM" id="SSF55486">
    <property type="entry name" value="Metalloproteases ('zincins'), catalytic domain"/>
    <property type="match status" value="1"/>
</dbReference>
<evidence type="ECO:0000256" key="7">
    <source>
        <dbReference type="ARBA" id="ARBA00023145"/>
    </source>
</evidence>
<dbReference type="EMBL" id="CASHTH010001315">
    <property type="protein sequence ID" value="CAI8013967.1"/>
    <property type="molecule type" value="Genomic_DNA"/>
</dbReference>
<dbReference type="PRINTS" id="PR00480">
    <property type="entry name" value="ASTACIN"/>
</dbReference>
<dbReference type="InterPro" id="IPR024079">
    <property type="entry name" value="MetalloPept_cat_dom_sf"/>
</dbReference>
<dbReference type="PANTHER" id="PTHR10127:SF780">
    <property type="entry name" value="METALLOENDOPEPTIDASE"/>
    <property type="match status" value="1"/>
</dbReference>
<dbReference type="Gene3D" id="2.20.100.10">
    <property type="entry name" value="Thrombospondin type-1 (TSP1) repeat"/>
    <property type="match status" value="3"/>
</dbReference>
<comment type="cofactor">
    <cofactor evidence="10 11">
        <name>Zn(2+)</name>
        <dbReference type="ChEBI" id="CHEBI:29105"/>
    </cofactor>
    <text evidence="10 11">Binds 1 zinc ion per subunit.</text>
</comment>
<evidence type="ECO:0000256" key="9">
    <source>
        <dbReference type="ARBA" id="ARBA00023180"/>
    </source>
</evidence>
<feature type="compositionally biased region" description="Polar residues" evidence="12">
    <location>
        <begin position="547"/>
        <end position="565"/>
    </location>
</feature>
<keyword evidence="7" id="KW-0865">Zymogen</keyword>
<keyword evidence="9" id="KW-0325">Glycoprotein</keyword>
<dbReference type="GO" id="GO:0008270">
    <property type="term" value="F:zinc ion binding"/>
    <property type="evidence" value="ECO:0007669"/>
    <property type="project" value="UniProtKB-UniRule"/>
</dbReference>
<keyword evidence="6 10" id="KW-0482">Metalloprotease</keyword>
<evidence type="ECO:0000313" key="15">
    <source>
        <dbReference type="Proteomes" id="UP001174909"/>
    </source>
</evidence>
<dbReference type="PROSITE" id="PS51864">
    <property type="entry name" value="ASTACIN"/>
    <property type="match status" value="1"/>
</dbReference>
<keyword evidence="15" id="KW-1185">Reference proteome</keyword>
<evidence type="ECO:0000256" key="10">
    <source>
        <dbReference type="PROSITE-ProRule" id="PRU01211"/>
    </source>
</evidence>
<keyword evidence="2 10" id="KW-0479">Metal-binding</keyword>
<name>A0AA35RPN6_GEOBA</name>
<dbReference type="FunFam" id="3.40.390.10:FF:000015">
    <property type="entry name" value="Meprin A subunit"/>
    <property type="match status" value="1"/>
</dbReference>
<dbReference type="GO" id="GO:0006508">
    <property type="term" value="P:proteolysis"/>
    <property type="evidence" value="ECO:0007669"/>
    <property type="project" value="UniProtKB-KW"/>
</dbReference>
<gene>
    <name evidence="14" type="ORF">GBAR_LOCUS8786</name>
</gene>
<evidence type="ECO:0000256" key="2">
    <source>
        <dbReference type="ARBA" id="ARBA00022723"/>
    </source>
</evidence>
<evidence type="ECO:0000256" key="3">
    <source>
        <dbReference type="ARBA" id="ARBA00022729"/>
    </source>
</evidence>
<dbReference type="InterPro" id="IPR001506">
    <property type="entry name" value="Peptidase_M12A"/>
</dbReference>
<dbReference type="Proteomes" id="UP001174909">
    <property type="component" value="Unassembled WGS sequence"/>
</dbReference>
<evidence type="ECO:0000256" key="8">
    <source>
        <dbReference type="ARBA" id="ARBA00023157"/>
    </source>
</evidence>
<keyword evidence="4 10" id="KW-0378">Hydrolase</keyword>
<comment type="caution">
    <text evidence="14">The sequence shown here is derived from an EMBL/GenBank/DDBJ whole genome shotgun (WGS) entry which is preliminary data.</text>
</comment>
<keyword evidence="5 10" id="KW-0862">Zinc</keyword>
<evidence type="ECO:0000256" key="4">
    <source>
        <dbReference type="ARBA" id="ARBA00022801"/>
    </source>
</evidence>
<dbReference type="Pfam" id="PF01400">
    <property type="entry name" value="Astacin"/>
    <property type="match status" value="1"/>
</dbReference>